<name>A0A9E2BH57_PSYF1</name>
<gene>
    <name evidence="1" type="ORF">DDT42_01313</name>
</gene>
<reference evidence="1 2" key="1">
    <citation type="journal article" date="2021" name="bioRxiv">
        <title>Unique metabolic strategies in Hadean analogues reveal hints for primordial physiology.</title>
        <authorList>
            <person name="Nobu M.K."/>
            <person name="Nakai R."/>
            <person name="Tamazawa S."/>
            <person name="Mori H."/>
            <person name="Toyoda A."/>
            <person name="Ijiri A."/>
            <person name="Suzuki S."/>
            <person name="Kurokawa K."/>
            <person name="Kamagata Y."/>
            <person name="Tamaki H."/>
        </authorList>
    </citation>
    <scope>NUCLEOTIDE SEQUENCE [LARGE SCALE GENOMIC DNA]</scope>
    <source>
        <strain evidence="1">BS525</strain>
    </source>
</reference>
<evidence type="ECO:0000313" key="1">
    <source>
        <dbReference type="EMBL" id="MBT9145442.1"/>
    </source>
</evidence>
<comment type="caution">
    <text evidence="1">The sequence shown here is derived from an EMBL/GenBank/DDBJ whole genome shotgun (WGS) entry which is preliminary data.</text>
</comment>
<sequence length="315" mass="36484">MNFENITRKEMLKRYSRLITQRDELIWSEVETEEVEFPEGIDSTTQFINIDDQSTPIDEEIYQLGETYRNSLPDLAISRCPFTGQVLNYYIDNEGLDGLWWNFYDPVRKDTPAMETFLTLTGAMKINQPLDNTDFLVEVGPEIPYVLPELLNDENTLAVLSSFKIGVHTAFVVVYFSKKPSSVILRPDEWSTDRYYYQDENGEVVWSQADEIMKIKDFDLVPWIEAGKLFWILPEDRELNLRADVRQCPYIGLTGNKNTQIIQNGELSELETDDELDSEVEEIVSGLELENDKDLTPIPEELWKLLPEEGGNNEQ</sequence>
<accession>A0A9E2BH57</accession>
<dbReference type="EMBL" id="QLTW01000093">
    <property type="protein sequence ID" value="MBT9145442.1"/>
    <property type="molecule type" value="Genomic_DNA"/>
</dbReference>
<evidence type="ECO:0000313" key="2">
    <source>
        <dbReference type="Proteomes" id="UP000811545"/>
    </source>
</evidence>
<dbReference type="Proteomes" id="UP000811545">
    <property type="component" value="Unassembled WGS sequence"/>
</dbReference>
<dbReference type="AlphaFoldDB" id="A0A9E2BH57"/>
<proteinExistence type="predicted"/>
<protein>
    <submittedName>
        <fullName evidence="1">Uncharacterized protein</fullName>
    </submittedName>
</protein>
<organism evidence="1 2">
    <name type="scientific">Psychracetigena formicireducens</name>
    <dbReference type="NCBI Taxonomy" id="2986056"/>
    <lineage>
        <taxon>Bacteria</taxon>
        <taxon>Bacillati</taxon>
        <taxon>Candidatus Lithacetigenota</taxon>
        <taxon>Candidatus Psychracetigena</taxon>
    </lineage>
</organism>